<keyword evidence="4 10" id="KW-0963">Cytoplasm</keyword>
<gene>
    <name evidence="14" type="primary">dnaN</name>
    <name evidence="14" type="ORF">Ate02nite_76610</name>
</gene>
<dbReference type="PIRSF" id="PIRSF000804">
    <property type="entry name" value="DNA_pol_III_b"/>
    <property type="match status" value="1"/>
</dbReference>
<keyword evidence="5 10" id="KW-0808">Transferase</keyword>
<keyword evidence="6 10" id="KW-0548">Nucleotidyltransferase</keyword>
<dbReference type="PANTHER" id="PTHR30478">
    <property type="entry name" value="DNA POLYMERASE III SUBUNIT BETA"/>
    <property type="match status" value="1"/>
</dbReference>
<dbReference type="CDD" id="cd00140">
    <property type="entry name" value="beta_clamp"/>
    <property type="match status" value="1"/>
</dbReference>
<dbReference type="FunFam" id="3.10.150.10:FF:000001">
    <property type="entry name" value="Beta sliding clamp"/>
    <property type="match status" value="1"/>
</dbReference>
<evidence type="ECO:0000259" key="11">
    <source>
        <dbReference type="Pfam" id="PF00712"/>
    </source>
</evidence>
<reference evidence="14" key="1">
    <citation type="submission" date="2021-01" db="EMBL/GenBank/DDBJ databases">
        <title>Whole genome shotgun sequence of Actinoplanes tereljensis NBRC 105297.</title>
        <authorList>
            <person name="Komaki H."/>
            <person name="Tamura T."/>
        </authorList>
    </citation>
    <scope>NUCLEOTIDE SEQUENCE</scope>
    <source>
        <strain evidence="14">NBRC 105297</strain>
    </source>
</reference>
<organism evidence="14 15">
    <name type="scientific">Paractinoplanes tereljensis</name>
    <dbReference type="NCBI Taxonomy" id="571912"/>
    <lineage>
        <taxon>Bacteria</taxon>
        <taxon>Bacillati</taxon>
        <taxon>Actinomycetota</taxon>
        <taxon>Actinomycetes</taxon>
        <taxon>Micromonosporales</taxon>
        <taxon>Micromonosporaceae</taxon>
        <taxon>Paractinoplanes</taxon>
    </lineage>
</organism>
<evidence type="ECO:0000256" key="3">
    <source>
        <dbReference type="ARBA" id="ARBA00021035"/>
    </source>
</evidence>
<evidence type="ECO:0000256" key="5">
    <source>
        <dbReference type="ARBA" id="ARBA00022679"/>
    </source>
</evidence>
<dbReference type="GO" id="GO:0005737">
    <property type="term" value="C:cytoplasm"/>
    <property type="evidence" value="ECO:0007669"/>
    <property type="project" value="UniProtKB-SubCell"/>
</dbReference>
<evidence type="ECO:0000313" key="14">
    <source>
        <dbReference type="EMBL" id="GIF24931.1"/>
    </source>
</evidence>
<protein>
    <recommendedName>
        <fullName evidence="3 10">Beta sliding clamp</fullName>
    </recommendedName>
</protein>
<evidence type="ECO:0000256" key="7">
    <source>
        <dbReference type="ARBA" id="ARBA00022705"/>
    </source>
</evidence>
<dbReference type="InterPro" id="IPR022635">
    <property type="entry name" value="DNA_polIII_beta_C"/>
</dbReference>
<evidence type="ECO:0000256" key="9">
    <source>
        <dbReference type="ARBA" id="ARBA00023125"/>
    </source>
</evidence>
<dbReference type="EMBL" id="BOMY01000048">
    <property type="protein sequence ID" value="GIF24931.1"/>
    <property type="molecule type" value="Genomic_DNA"/>
</dbReference>
<dbReference type="Proteomes" id="UP000623608">
    <property type="component" value="Unassembled WGS sequence"/>
</dbReference>
<dbReference type="InterPro" id="IPR046938">
    <property type="entry name" value="DNA_clamp_sf"/>
</dbReference>
<dbReference type="Gene3D" id="3.10.150.10">
    <property type="entry name" value="DNA Polymerase III, subunit A, domain 2"/>
    <property type="match status" value="3"/>
</dbReference>
<dbReference type="Pfam" id="PF00712">
    <property type="entry name" value="DNA_pol3_beta"/>
    <property type="match status" value="1"/>
</dbReference>
<feature type="domain" description="DNA polymerase III beta sliding clamp central" evidence="12">
    <location>
        <begin position="168"/>
        <end position="288"/>
    </location>
</feature>
<keyword evidence="8 10" id="KW-0239">DNA-directed DNA polymerase</keyword>
<evidence type="ECO:0000256" key="4">
    <source>
        <dbReference type="ARBA" id="ARBA00022490"/>
    </source>
</evidence>
<comment type="caution">
    <text evidence="14">The sequence shown here is derived from an EMBL/GenBank/DDBJ whole genome shotgun (WGS) entry which is preliminary data.</text>
</comment>
<evidence type="ECO:0000259" key="13">
    <source>
        <dbReference type="Pfam" id="PF02768"/>
    </source>
</evidence>
<comment type="subunit">
    <text evidence="10">Forms a ring-shaped head-to-tail homodimer around DNA.</text>
</comment>
<evidence type="ECO:0000256" key="8">
    <source>
        <dbReference type="ARBA" id="ARBA00022932"/>
    </source>
</evidence>
<comment type="similarity">
    <text evidence="2 10">Belongs to the beta sliding clamp family.</text>
</comment>
<dbReference type="GO" id="GO:0003887">
    <property type="term" value="F:DNA-directed DNA polymerase activity"/>
    <property type="evidence" value="ECO:0007669"/>
    <property type="project" value="UniProtKB-UniRule"/>
</dbReference>
<evidence type="ECO:0000259" key="12">
    <source>
        <dbReference type="Pfam" id="PF02767"/>
    </source>
</evidence>
<dbReference type="SUPFAM" id="SSF55979">
    <property type="entry name" value="DNA clamp"/>
    <property type="match status" value="3"/>
</dbReference>
<dbReference type="FunFam" id="3.10.150.10:FF:000005">
    <property type="entry name" value="Beta sliding clamp"/>
    <property type="match status" value="1"/>
</dbReference>
<feature type="domain" description="DNA polymerase III beta sliding clamp C-terminal" evidence="13">
    <location>
        <begin position="291"/>
        <end position="400"/>
    </location>
</feature>
<dbReference type="PANTHER" id="PTHR30478:SF0">
    <property type="entry name" value="BETA SLIDING CLAMP"/>
    <property type="match status" value="1"/>
</dbReference>
<dbReference type="InterPro" id="IPR022634">
    <property type="entry name" value="DNA_polIII_beta_N"/>
</dbReference>
<dbReference type="NCBIfam" id="TIGR00663">
    <property type="entry name" value="dnan"/>
    <property type="match status" value="1"/>
</dbReference>
<comment type="function">
    <text evidence="10">Confers DNA tethering and processivity to DNA polymerases and other proteins. Acts as a clamp, forming a ring around DNA (a reaction catalyzed by the clamp-loading complex) which diffuses in an ATP-independent manner freely and bidirectionally along dsDNA. Initially characterized for its ability to contact the catalytic subunit of DNA polymerase III (Pol III), a complex, multichain enzyme responsible for most of the replicative synthesis in bacteria; Pol III exhibits 3'-5' exonuclease proofreading activity. The beta chain is required for initiation of replication as well as for processivity of DNA replication.</text>
</comment>
<dbReference type="GO" id="GO:0003677">
    <property type="term" value="F:DNA binding"/>
    <property type="evidence" value="ECO:0007669"/>
    <property type="project" value="UniProtKB-UniRule"/>
</dbReference>
<dbReference type="Pfam" id="PF02768">
    <property type="entry name" value="DNA_pol3_beta_3"/>
    <property type="match status" value="1"/>
</dbReference>
<dbReference type="GO" id="GO:0006271">
    <property type="term" value="P:DNA strand elongation involved in DNA replication"/>
    <property type="evidence" value="ECO:0007669"/>
    <property type="project" value="TreeGrafter"/>
</dbReference>
<dbReference type="GO" id="GO:0042802">
    <property type="term" value="F:identical protein binding"/>
    <property type="evidence" value="ECO:0007669"/>
    <property type="project" value="UniProtKB-ARBA"/>
</dbReference>
<keyword evidence="7 10" id="KW-0235">DNA replication</keyword>
<evidence type="ECO:0000256" key="10">
    <source>
        <dbReference type="PIRNR" id="PIRNR000804"/>
    </source>
</evidence>
<sequence>MEPLAARHTSHRQARGGTGLPRALKFVGVHAPTYESDAEDSMKFRVERDALADAVAWTAKSLPSRPSVPVLAGVMLRVTDGRLQVSGFDYEVSSQVTVEVQADADGAALVSGRLLAEITKALPAKPVDIAAVGAHLELVCGSARFTLPTMPVEDYPSLPEMPSSAGTVDAATFAAAVAQVAIAAGRDETLPMMTGVRIELNGSSMAMLATDRYRLAMRELEWNPDDPDISLNSLVPAKTLNDTAKTLGPLGGSVTLALSQGNAGEGMIGFAGGTRRTTSRLLDGANYPPVRSLFPASHNAEARVGVAALVEVVRRVALVAERTTPVLLSFSEDGLVVEAGGTEEARASEAMEATFTGEALTIGFNPQYLIDGLQNLGAPNAVLSFVDAFKPAVISPAGENGEIVTGYRYLIMPIRVTR</sequence>
<dbReference type="InterPro" id="IPR022637">
    <property type="entry name" value="DNA_polIII_beta_cen"/>
</dbReference>
<keyword evidence="9" id="KW-0238">DNA-binding</keyword>
<dbReference type="GO" id="GO:0008408">
    <property type="term" value="F:3'-5' exonuclease activity"/>
    <property type="evidence" value="ECO:0007669"/>
    <property type="project" value="InterPro"/>
</dbReference>
<evidence type="ECO:0000256" key="6">
    <source>
        <dbReference type="ARBA" id="ARBA00022695"/>
    </source>
</evidence>
<name>A0A919NTI1_9ACTN</name>
<proteinExistence type="inferred from homology"/>
<dbReference type="InterPro" id="IPR001001">
    <property type="entry name" value="DNA_polIII_beta"/>
</dbReference>
<evidence type="ECO:0000256" key="1">
    <source>
        <dbReference type="ARBA" id="ARBA00004496"/>
    </source>
</evidence>
<feature type="domain" description="DNA polymerase III beta sliding clamp N-terminal" evidence="11">
    <location>
        <begin position="42"/>
        <end position="159"/>
    </location>
</feature>
<keyword evidence="15" id="KW-1185">Reference proteome</keyword>
<evidence type="ECO:0000313" key="15">
    <source>
        <dbReference type="Proteomes" id="UP000623608"/>
    </source>
</evidence>
<accession>A0A919NTI1</accession>
<dbReference type="Pfam" id="PF02767">
    <property type="entry name" value="DNA_pol3_beta_2"/>
    <property type="match status" value="1"/>
</dbReference>
<dbReference type="SMART" id="SM00480">
    <property type="entry name" value="POL3Bc"/>
    <property type="match status" value="1"/>
</dbReference>
<comment type="subcellular location">
    <subcellularLocation>
        <location evidence="1 10">Cytoplasm</location>
    </subcellularLocation>
</comment>
<dbReference type="AlphaFoldDB" id="A0A919NTI1"/>
<dbReference type="GO" id="GO:0009360">
    <property type="term" value="C:DNA polymerase III complex"/>
    <property type="evidence" value="ECO:0007669"/>
    <property type="project" value="InterPro"/>
</dbReference>
<evidence type="ECO:0000256" key="2">
    <source>
        <dbReference type="ARBA" id="ARBA00010752"/>
    </source>
</evidence>